<name>A0A1T4ULE7_9GAMM</name>
<dbReference type="Pfam" id="PF12290">
    <property type="entry name" value="DUF3802"/>
    <property type="match status" value="1"/>
</dbReference>
<dbReference type="Proteomes" id="UP000190162">
    <property type="component" value="Unassembled WGS sequence"/>
</dbReference>
<gene>
    <name evidence="1" type="ORF">SAMN02745132_01966</name>
</gene>
<dbReference type="RefSeq" id="WP_078752347.1">
    <property type="nucleotide sequence ID" value="NZ_FUXU01000020.1"/>
</dbReference>
<dbReference type="OrthoDB" id="5917039at2"/>
<sequence length="114" mass="12872">MVVESDGYNALIEYFIDNLSVFSSKDERVGSETIDELVHELVASQIMAICDQNQRMPQSMRFEVMSEADKIVADLEEVLSSVWNQKPTYKQVSVLEKYIGLVKNLFDAAVSECA</sequence>
<dbReference type="AlphaFoldDB" id="A0A1T4ULE7"/>
<organism evidence="1 2">
    <name type="scientific">Enterovibrio nigricans DSM 22720</name>
    <dbReference type="NCBI Taxonomy" id="1121868"/>
    <lineage>
        <taxon>Bacteria</taxon>
        <taxon>Pseudomonadati</taxon>
        <taxon>Pseudomonadota</taxon>
        <taxon>Gammaproteobacteria</taxon>
        <taxon>Vibrionales</taxon>
        <taxon>Vibrionaceae</taxon>
        <taxon>Enterovibrio</taxon>
    </lineage>
</organism>
<evidence type="ECO:0000313" key="1">
    <source>
        <dbReference type="EMBL" id="SKA53420.1"/>
    </source>
</evidence>
<reference evidence="2" key="1">
    <citation type="submission" date="2017-02" db="EMBL/GenBank/DDBJ databases">
        <authorList>
            <person name="Varghese N."/>
            <person name="Submissions S."/>
        </authorList>
    </citation>
    <scope>NUCLEOTIDE SEQUENCE [LARGE SCALE GENOMIC DNA]</scope>
    <source>
        <strain evidence="2">DSM 22720</strain>
    </source>
</reference>
<protein>
    <recommendedName>
        <fullName evidence="3">Type IIA topoisomerase, B subunit</fullName>
    </recommendedName>
</protein>
<accession>A0A1T4ULE7</accession>
<dbReference type="EMBL" id="FUXU01000020">
    <property type="protein sequence ID" value="SKA53420.1"/>
    <property type="molecule type" value="Genomic_DNA"/>
</dbReference>
<proteinExistence type="predicted"/>
<dbReference type="InterPro" id="IPR020979">
    <property type="entry name" value="Uncharacterised_A0KLC6"/>
</dbReference>
<evidence type="ECO:0008006" key="3">
    <source>
        <dbReference type="Google" id="ProtNLM"/>
    </source>
</evidence>
<keyword evidence="2" id="KW-1185">Reference proteome</keyword>
<evidence type="ECO:0000313" key="2">
    <source>
        <dbReference type="Proteomes" id="UP000190162"/>
    </source>
</evidence>